<accession>A0A164XU66</accession>
<feature type="region of interest" description="Disordered" evidence="1">
    <location>
        <begin position="143"/>
        <end position="163"/>
    </location>
</feature>
<dbReference type="AlphaFoldDB" id="A0A164XU66"/>
<proteinExistence type="predicted"/>
<gene>
    <name evidence="2" type="ORF">SISNIDRAFT_482880</name>
</gene>
<feature type="region of interest" description="Disordered" evidence="1">
    <location>
        <begin position="14"/>
        <end position="63"/>
    </location>
</feature>
<sequence>MASFRIFLDSSPSVPTVRQDFTRSSRPPLLNLSSPTFDKENSGINASSKPRTKRKYVTEPGAGPLAVKKKVKKSVPTSVVATSSKPAAKRAKGPKFPIKPLADISDAFETSAAPAPAPQPKKPTKTAKLPELASFNFEFPEQLIPLPESPPSTPSTSKSFSFTLSDTHEPYLSIPLPPSSPLREL</sequence>
<feature type="compositionally biased region" description="Low complexity" evidence="1">
    <location>
        <begin position="154"/>
        <end position="163"/>
    </location>
</feature>
<name>A0A164XU66_9AGAM</name>
<keyword evidence="3" id="KW-1185">Reference proteome</keyword>
<feature type="compositionally biased region" description="Low complexity" evidence="1">
    <location>
        <begin position="24"/>
        <end position="35"/>
    </location>
</feature>
<feature type="region of interest" description="Disordered" evidence="1">
    <location>
        <begin position="76"/>
        <end position="131"/>
    </location>
</feature>
<dbReference type="Proteomes" id="UP000076722">
    <property type="component" value="Unassembled WGS sequence"/>
</dbReference>
<dbReference type="EMBL" id="KV419399">
    <property type="protein sequence ID" value="KZS96294.1"/>
    <property type="molecule type" value="Genomic_DNA"/>
</dbReference>
<feature type="compositionally biased region" description="Low complexity" evidence="1">
    <location>
        <begin position="76"/>
        <end position="86"/>
    </location>
</feature>
<evidence type="ECO:0000313" key="3">
    <source>
        <dbReference type="Proteomes" id="UP000076722"/>
    </source>
</evidence>
<protein>
    <submittedName>
        <fullName evidence="2">Uncharacterized protein</fullName>
    </submittedName>
</protein>
<reference evidence="2 3" key="1">
    <citation type="journal article" date="2016" name="Mol. Biol. Evol.">
        <title>Comparative Genomics of Early-Diverging Mushroom-Forming Fungi Provides Insights into the Origins of Lignocellulose Decay Capabilities.</title>
        <authorList>
            <person name="Nagy L.G."/>
            <person name="Riley R."/>
            <person name="Tritt A."/>
            <person name="Adam C."/>
            <person name="Daum C."/>
            <person name="Floudas D."/>
            <person name="Sun H."/>
            <person name="Yadav J.S."/>
            <person name="Pangilinan J."/>
            <person name="Larsson K.H."/>
            <person name="Matsuura K."/>
            <person name="Barry K."/>
            <person name="Labutti K."/>
            <person name="Kuo R."/>
            <person name="Ohm R.A."/>
            <person name="Bhattacharya S.S."/>
            <person name="Shirouzu T."/>
            <person name="Yoshinaga Y."/>
            <person name="Martin F.M."/>
            <person name="Grigoriev I.V."/>
            <person name="Hibbett D.S."/>
        </authorList>
    </citation>
    <scope>NUCLEOTIDE SEQUENCE [LARGE SCALE GENOMIC DNA]</scope>
    <source>
        <strain evidence="2 3">HHB9708</strain>
    </source>
</reference>
<organism evidence="2 3">
    <name type="scientific">Sistotremastrum niveocremeum HHB9708</name>
    <dbReference type="NCBI Taxonomy" id="1314777"/>
    <lineage>
        <taxon>Eukaryota</taxon>
        <taxon>Fungi</taxon>
        <taxon>Dikarya</taxon>
        <taxon>Basidiomycota</taxon>
        <taxon>Agaricomycotina</taxon>
        <taxon>Agaricomycetes</taxon>
        <taxon>Sistotremastrales</taxon>
        <taxon>Sistotremastraceae</taxon>
        <taxon>Sertulicium</taxon>
        <taxon>Sertulicium niveocremeum</taxon>
    </lineage>
</organism>
<evidence type="ECO:0000313" key="2">
    <source>
        <dbReference type="EMBL" id="KZS96294.1"/>
    </source>
</evidence>
<evidence type="ECO:0000256" key="1">
    <source>
        <dbReference type="SAM" id="MobiDB-lite"/>
    </source>
</evidence>